<dbReference type="EMBL" id="CP010705">
    <property type="protein sequence ID" value="AUQ95984.1"/>
    <property type="molecule type" value="Genomic_DNA"/>
</dbReference>
<accession>A0ABN5GRA6</accession>
<keyword evidence="2" id="KW-1185">Reference proteome</keyword>
<dbReference type="RefSeq" id="WP_102874997.1">
    <property type="nucleotide sequence ID" value="NZ_CP010705.1"/>
</dbReference>
<evidence type="ECO:0000313" key="1">
    <source>
        <dbReference type="EMBL" id="AUQ95984.1"/>
    </source>
</evidence>
<reference evidence="1 2" key="2">
    <citation type="journal article" date="2017" name="Int. J. Syst. Evol. Microbiol.">
        <title>Adaptation of Surface-Associated Bacteria to the Open Ocean: A Genomically Distinct Subpopulation of Phaeobacter gallaeciensis Colonizes Pacific Mesozooplankton.</title>
        <authorList>
            <person name="Freese H.M."/>
            <person name="Methner A."/>
            <person name="Overmann J."/>
        </authorList>
    </citation>
    <scope>NUCLEOTIDE SEQUENCE [LARGE SCALE GENOMIC DNA]</scope>
    <source>
        <strain evidence="1 2">P66</strain>
    </source>
</reference>
<reference evidence="1 2" key="1">
    <citation type="journal article" date="2017" name="Genome Biol. Evol.">
        <title>Trajectories and Drivers of Genome Evolution in Surface-Associated Marine Phaeobacter.</title>
        <authorList>
            <person name="Freese H.M."/>
            <person name="Sikorski J."/>
            <person name="Bunk B."/>
            <person name="Scheuner C."/>
            <person name="Meier-Kolthoff J.P."/>
            <person name="Sproer C."/>
            <person name="Gram L."/>
            <person name="Overmann J."/>
        </authorList>
    </citation>
    <scope>NUCLEOTIDE SEQUENCE [LARGE SCALE GENOMIC DNA]</scope>
    <source>
        <strain evidence="1 2">P66</strain>
    </source>
</reference>
<evidence type="ECO:0000313" key="2">
    <source>
        <dbReference type="Proteomes" id="UP000236536"/>
    </source>
</evidence>
<sequence>MAVNDAMGLAELIQKADEAGLLDTLSLYSRNGAWQANAKRVGGGWQCVPCDDPAKGLEQAVRGLFGHSNQPDAQPGSTGGAFG</sequence>
<proteinExistence type="predicted"/>
<protein>
    <submittedName>
        <fullName evidence="1">Uncharacterized protein</fullName>
    </submittedName>
</protein>
<organism evidence="1 2">
    <name type="scientific">Phaeobacter inhibens</name>
    <dbReference type="NCBI Taxonomy" id="221822"/>
    <lineage>
        <taxon>Bacteria</taxon>
        <taxon>Pseudomonadati</taxon>
        <taxon>Pseudomonadota</taxon>
        <taxon>Alphaproteobacteria</taxon>
        <taxon>Rhodobacterales</taxon>
        <taxon>Roseobacteraceae</taxon>
        <taxon>Phaeobacter</taxon>
    </lineage>
</organism>
<dbReference type="Proteomes" id="UP000236536">
    <property type="component" value="Chromosome"/>
</dbReference>
<name>A0ABN5GRA6_9RHOB</name>
<gene>
    <name evidence="1" type="ORF">PhaeoP66_03242</name>
</gene>